<dbReference type="Proteomes" id="UP001239111">
    <property type="component" value="Chromosome 4"/>
</dbReference>
<comment type="caution">
    <text evidence="1">The sequence shown here is derived from an EMBL/GenBank/DDBJ whole genome shotgun (WGS) entry which is preliminary data.</text>
</comment>
<organism evidence="1 2">
    <name type="scientific">Eretmocerus hayati</name>
    <dbReference type="NCBI Taxonomy" id="131215"/>
    <lineage>
        <taxon>Eukaryota</taxon>
        <taxon>Metazoa</taxon>
        <taxon>Ecdysozoa</taxon>
        <taxon>Arthropoda</taxon>
        <taxon>Hexapoda</taxon>
        <taxon>Insecta</taxon>
        <taxon>Pterygota</taxon>
        <taxon>Neoptera</taxon>
        <taxon>Endopterygota</taxon>
        <taxon>Hymenoptera</taxon>
        <taxon>Apocrita</taxon>
        <taxon>Proctotrupomorpha</taxon>
        <taxon>Chalcidoidea</taxon>
        <taxon>Aphelinidae</taxon>
        <taxon>Aphelininae</taxon>
        <taxon>Eretmocerus</taxon>
    </lineage>
</organism>
<name>A0ACC2N921_9HYME</name>
<evidence type="ECO:0000313" key="2">
    <source>
        <dbReference type="Proteomes" id="UP001239111"/>
    </source>
</evidence>
<dbReference type="EMBL" id="CM056744">
    <property type="protein sequence ID" value="KAJ8667685.1"/>
    <property type="molecule type" value="Genomic_DNA"/>
</dbReference>
<keyword evidence="2" id="KW-1185">Reference proteome</keyword>
<sequence length="745" mass="85513">MMKSTKRVRKHRLKRKILKSARVENHHSSSEESNKESDYDSDIARSSSSSDTQSSDKCTDVSAQRQIVDDDCVHSTNTDGPTDQVSPEQFDKGAHDEISEESSSSEAQNSERSGTSIHSDSDEDESQSRQCNNTPSDTEDLTHCGQHAQNYGGEIVQHPDVTHDEVQELKYWVVKNRIAMSHTDELLVILRRRLLPELPASSKTFLQTSSACYLIEEMLDADSLLGEFVYFGIEEGLQACVNPELHPDQVIDLDFNIDGVKIKKSSLKQLWPCLCRVYYKKMPQVYKPFPVLAFYGNKKPKDLKMYFHKFINEMNRLSRTGIRIKGQLFKIRIRRFINDTPARDMVKCTSGHSSLNGCSRCDTVAVKIDDNIVYLYVGNPRTNDDFRSFKDINHHLLEISPLIALHPPIDMILAFILDIMHLFYLGIMLRLFQYWKDGNATVKLSMAQRNELNRRTEMLKGDIPHEFKRKMRSTNHYPDFKATDHRFFVLYCGPIVLKKILSDQCYDHFLLFHAASRMISSKKALDYSRLAKEYLSNFVEESKILYGLKFVSLNVHSLHHVVDDIIHSESNANDLSAFPFETDLCKAKYMLKSPKHTLAQYCRRIHEERSVVDQTAKIPPEVEILKSNENGRIEKIFYKQQYFSTSHPDNTASLTDGSVVKIVGMFVKNGTLCAKVMGHRIIKSLYKKPCDSSLLGIHQIDLRHSSPQSYCIKFEEIATKLVRISINFVKDGPMHTYVLPLLHSY</sequence>
<protein>
    <submittedName>
        <fullName evidence="1">Uncharacterized protein</fullName>
    </submittedName>
</protein>
<reference evidence="1" key="1">
    <citation type="submission" date="2023-04" db="EMBL/GenBank/DDBJ databases">
        <title>A chromosome-level genome assembly of the parasitoid wasp Eretmocerus hayati.</title>
        <authorList>
            <person name="Zhong Y."/>
            <person name="Liu S."/>
            <person name="Liu Y."/>
        </authorList>
    </citation>
    <scope>NUCLEOTIDE SEQUENCE</scope>
    <source>
        <strain evidence="1">ZJU_SS_LIU_2023</strain>
    </source>
</reference>
<accession>A0ACC2N921</accession>
<gene>
    <name evidence="1" type="ORF">QAD02_009348</name>
</gene>
<evidence type="ECO:0000313" key="1">
    <source>
        <dbReference type="EMBL" id="KAJ8667685.1"/>
    </source>
</evidence>
<proteinExistence type="predicted"/>